<protein>
    <submittedName>
        <fullName evidence="7">Carbohydrate kinase</fullName>
    </submittedName>
</protein>
<keyword evidence="3" id="KW-0547">Nucleotide-binding</keyword>
<dbReference type="InterPro" id="IPR002173">
    <property type="entry name" value="Carboh/pur_kinase_PfkB_CS"/>
</dbReference>
<dbReference type="GO" id="GO:0016301">
    <property type="term" value="F:kinase activity"/>
    <property type="evidence" value="ECO:0007669"/>
    <property type="project" value="UniProtKB-KW"/>
</dbReference>
<dbReference type="Pfam" id="PF00294">
    <property type="entry name" value="PfkB"/>
    <property type="match status" value="1"/>
</dbReference>
<dbReference type="AlphaFoldDB" id="A0A4Q8LIR7"/>
<evidence type="ECO:0000256" key="3">
    <source>
        <dbReference type="ARBA" id="ARBA00022741"/>
    </source>
</evidence>
<dbReference type="Gene3D" id="3.40.1190.20">
    <property type="match status" value="1"/>
</dbReference>
<dbReference type="GO" id="GO:0005524">
    <property type="term" value="F:ATP binding"/>
    <property type="evidence" value="ECO:0007669"/>
    <property type="project" value="UniProtKB-KW"/>
</dbReference>
<dbReference type="SUPFAM" id="SSF53613">
    <property type="entry name" value="Ribokinase-like"/>
    <property type="match status" value="1"/>
</dbReference>
<evidence type="ECO:0000256" key="2">
    <source>
        <dbReference type="ARBA" id="ARBA00022679"/>
    </source>
</evidence>
<gene>
    <name evidence="7" type="ORF">EA661_09800</name>
</gene>
<proteinExistence type="inferred from homology"/>
<dbReference type="InterPro" id="IPR011611">
    <property type="entry name" value="PfkB_dom"/>
</dbReference>
<dbReference type="RefSeq" id="WP_130518206.1">
    <property type="nucleotide sequence ID" value="NZ_SHMA01000002.1"/>
</dbReference>
<dbReference type="InterPro" id="IPR029056">
    <property type="entry name" value="Ribokinase-like"/>
</dbReference>
<evidence type="ECO:0000256" key="1">
    <source>
        <dbReference type="ARBA" id="ARBA00010688"/>
    </source>
</evidence>
<keyword evidence="5" id="KW-0067">ATP-binding</keyword>
<organism evidence="7 8">
    <name type="scientific">Pseudoxanthomonas winnipegensis</name>
    <dbReference type="NCBI Taxonomy" id="2480810"/>
    <lineage>
        <taxon>Bacteria</taxon>
        <taxon>Pseudomonadati</taxon>
        <taxon>Pseudomonadota</taxon>
        <taxon>Gammaproteobacteria</taxon>
        <taxon>Lysobacterales</taxon>
        <taxon>Lysobacteraceae</taxon>
        <taxon>Pseudoxanthomonas</taxon>
    </lineage>
</organism>
<evidence type="ECO:0000313" key="7">
    <source>
        <dbReference type="EMBL" id="TAA29828.1"/>
    </source>
</evidence>
<keyword evidence="4 7" id="KW-0418">Kinase</keyword>
<keyword evidence="2" id="KW-0808">Transferase</keyword>
<dbReference type="CDD" id="cd01167">
    <property type="entry name" value="bac_FRK"/>
    <property type="match status" value="1"/>
</dbReference>
<sequence>MPHDAAPGRPASLVCFGEVLIDLLAQPPVEGQARAFEQYAGGAPANVAVAAARLGADSQFVGMLGQDMFGDFLHEALAGFGVGVGHTVRTAQAKTALAFVALDEAGERSFSFYRPPAADLLFRAEHFDADCLARAHVFHFCSNSLTDPDCAQATFTGAQRAGQAGAVVSFDLNLRPALWPEGVDPTPMLWQGLALAQVVKLSREELQFLAGHDAQAEAGVIARLLAGRTELLVITDGPGEVVWTTRQAQGQVSGFAVQVRDTTAAGDAFVGGLLVRLVELGGAGAGFTAFCADPARVEEAVRFGTATGALAVTRKGAFAAMPTRAEVLSLL</sequence>
<dbReference type="PANTHER" id="PTHR43085">
    <property type="entry name" value="HEXOKINASE FAMILY MEMBER"/>
    <property type="match status" value="1"/>
</dbReference>
<comment type="similarity">
    <text evidence="1">Belongs to the carbohydrate kinase PfkB family.</text>
</comment>
<evidence type="ECO:0000256" key="4">
    <source>
        <dbReference type="ARBA" id="ARBA00022777"/>
    </source>
</evidence>
<accession>A0A4Q8LIR7</accession>
<reference evidence="7 8" key="1">
    <citation type="submission" date="2019-02" db="EMBL/GenBank/DDBJ databases">
        <title>WGS of Pseudoxanthomonas species novum from clinical isolates.</title>
        <authorList>
            <person name="Bernier A.-M."/>
            <person name="Bernard K."/>
            <person name="Vachon A."/>
        </authorList>
    </citation>
    <scope>NUCLEOTIDE SEQUENCE [LARGE SCALE GENOMIC DNA]</scope>
    <source>
        <strain evidence="7 8">NML171202</strain>
    </source>
</reference>
<comment type="caution">
    <text evidence="7">The sequence shown here is derived from an EMBL/GenBank/DDBJ whole genome shotgun (WGS) entry which is preliminary data.</text>
</comment>
<dbReference type="InterPro" id="IPR050306">
    <property type="entry name" value="PfkB_Carbo_kinase"/>
</dbReference>
<evidence type="ECO:0000313" key="8">
    <source>
        <dbReference type="Proteomes" id="UP000291286"/>
    </source>
</evidence>
<dbReference type="PROSITE" id="PS00584">
    <property type="entry name" value="PFKB_KINASES_2"/>
    <property type="match status" value="1"/>
</dbReference>
<dbReference type="Proteomes" id="UP000291286">
    <property type="component" value="Unassembled WGS sequence"/>
</dbReference>
<dbReference type="PANTHER" id="PTHR43085:SF1">
    <property type="entry name" value="PSEUDOURIDINE KINASE-RELATED"/>
    <property type="match status" value="1"/>
</dbReference>
<dbReference type="EMBL" id="SHMB01000003">
    <property type="protein sequence ID" value="TAA29828.1"/>
    <property type="molecule type" value="Genomic_DNA"/>
</dbReference>
<name>A0A4Q8LIR7_9GAMM</name>
<evidence type="ECO:0000256" key="5">
    <source>
        <dbReference type="ARBA" id="ARBA00022840"/>
    </source>
</evidence>
<feature type="domain" description="Carbohydrate kinase PfkB" evidence="6">
    <location>
        <begin position="12"/>
        <end position="323"/>
    </location>
</feature>
<evidence type="ECO:0000259" key="6">
    <source>
        <dbReference type="Pfam" id="PF00294"/>
    </source>
</evidence>